<feature type="active site" evidence="5">
    <location>
        <position position="71"/>
    </location>
</feature>
<dbReference type="CDD" id="cd00315">
    <property type="entry name" value="Cyt_C5_DNA_methylase"/>
    <property type="match status" value="1"/>
</dbReference>
<evidence type="ECO:0000313" key="9">
    <source>
        <dbReference type="Proteomes" id="UP000548787"/>
    </source>
</evidence>
<evidence type="ECO:0000256" key="4">
    <source>
        <dbReference type="ARBA" id="ARBA00022747"/>
    </source>
</evidence>
<comment type="caution">
    <text evidence="8">The sequence shown here is derived from an EMBL/GenBank/DDBJ whole genome shotgun (WGS) entry which is preliminary data.</text>
</comment>
<evidence type="ECO:0000256" key="3">
    <source>
        <dbReference type="ARBA" id="ARBA00022691"/>
    </source>
</evidence>
<dbReference type="SUPFAM" id="SSF53335">
    <property type="entry name" value="S-adenosyl-L-methionine-dependent methyltransferases"/>
    <property type="match status" value="1"/>
</dbReference>
<keyword evidence="9" id="KW-1185">Reference proteome</keyword>
<evidence type="ECO:0000256" key="7">
    <source>
        <dbReference type="RuleBase" id="RU000417"/>
    </source>
</evidence>
<reference evidence="8 9" key="2">
    <citation type="submission" date="2020-08" db="EMBL/GenBank/DDBJ databases">
        <title>Listeria ohnekaius sp. nov. and Listeria portnoyii sp. nov. isolated from non-agricultural and natural environments.</title>
        <authorList>
            <person name="Weller D."/>
            <person name="Belias A.M."/>
            <person name="Liao J."/>
            <person name="Guo S."/>
            <person name="Orsi R.H."/>
            <person name="Wiedmann M."/>
        </authorList>
    </citation>
    <scope>NUCLEOTIDE SEQUENCE [LARGE SCALE GENOMIC DNA]</scope>
    <source>
        <strain evidence="8 9">FSL W9-0585</strain>
    </source>
</reference>
<dbReference type="GO" id="GO:0009307">
    <property type="term" value="P:DNA restriction-modification system"/>
    <property type="evidence" value="ECO:0007669"/>
    <property type="project" value="UniProtKB-KW"/>
</dbReference>
<reference evidence="8 9" key="1">
    <citation type="submission" date="2020-05" db="EMBL/GenBank/DDBJ databases">
        <authorList>
            <person name="Carlin C.R."/>
        </authorList>
    </citation>
    <scope>NUCLEOTIDE SEQUENCE [LARGE SCALE GENOMIC DNA]</scope>
    <source>
        <strain evidence="8 9">FSL W9-0585</strain>
    </source>
</reference>
<keyword evidence="1 5" id="KW-0489">Methyltransferase</keyword>
<accession>A0A7W1T8N2</accession>
<gene>
    <name evidence="8" type="ORF">HPK16_14430</name>
</gene>
<dbReference type="PROSITE" id="PS00094">
    <property type="entry name" value="C5_MTASE_1"/>
    <property type="match status" value="1"/>
</dbReference>
<dbReference type="PROSITE" id="PS51679">
    <property type="entry name" value="SAM_MT_C5"/>
    <property type="match status" value="1"/>
</dbReference>
<dbReference type="GO" id="GO:0003886">
    <property type="term" value="F:DNA (cytosine-5-)-methyltransferase activity"/>
    <property type="evidence" value="ECO:0007669"/>
    <property type="project" value="UniProtKB-EC"/>
</dbReference>
<name>A0A7W1T8N2_9LIST</name>
<comment type="catalytic activity">
    <reaction evidence="7">
        <text>a 2'-deoxycytidine in DNA + S-adenosyl-L-methionine = a 5-methyl-2'-deoxycytidine in DNA + S-adenosyl-L-homocysteine + H(+)</text>
        <dbReference type="Rhea" id="RHEA:13681"/>
        <dbReference type="Rhea" id="RHEA-COMP:11369"/>
        <dbReference type="Rhea" id="RHEA-COMP:11370"/>
        <dbReference type="ChEBI" id="CHEBI:15378"/>
        <dbReference type="ChEBI" id="CHEBI:57856"/>
        <dbReference type="ChEBI" id="CHEBI:59789"/>
        <dbReference type="ChEBI" id="CHEBI:85452"/>
        <dbReference type="ChEBI" id="CHEBI:85454"/>
        <dbReference type="EC" id="2.1.1.37"/>
    </reaction>
</comment>
<dbReference type="InterPro" id="IPR018117">
    <property type="entry name" value="C5_DNA_meth_AS"/>
</dbReference>
<protein>
    <recommendedName>
        <fullName evidence="7">Cytosine-specific methyltransferase</fullName>
        <ecNumber evidence="7">2.1.1.37</ecNumber>
    </recommendedName>
</protein>
<keyword evidence="3 5" id="KW-0949">S-adenosyl-L-methionine</keyword>
<dbReference type="AlphaFoldDB" id="A0A7W1T8N2"/>
<dbReference type="InterPro" id="IPR029063">
    <property type="entry name" value="SAM-dependent_MTases_sf"/>
</dbReference>
<dbReference type="PANTHER" id="PTHR46098">
    <property type="entry name" value="TRNA (CYTOSINE(38)-C(5))-METHYLTRANSFERASE"/>
    <property type="match status" value="1"/>
</dbReference>
<evidence type="ECO:0000256" key="2">
    <source>
        <dbReference type="ARBA" id="ARBA00022679"/>
    </source>
</evidence>
<evidence type="ECO:0000313" key="8">
    <source>
        <dbReference type="EMBL" id="MBA3927532.1"/>
    </source>
</evidence>
<evidence type="ECO:0000256" key="6">
    <source>
        <dbReference type="RuleBase" id="RU000416"/>
    </source>
</evidence>
<evidence type="ECO:0000256" key="5">
    <source>
        <dbReference type="PROSITE-ProRule" id="PRU01016"/>
    </source>
</evidence>
<dbReference type="GO" id="GO:0032259">
    <property type="term" value="P:methylation"/>
    <property type="evidence" value="ECO:0007669"/>
    <property type="project" value="UniProtKB-KW"/>
</dbReference>
<proteinExistence type="inferred from homology"/>
<comment type="similarity">
    <text evidence="5 6">Belongs to the class I-like SAM-binding methyltransferase superfamily. C5-methyltransferase family.</text>
</comment>
<keyword evidence="4" id="KW-0680">Restriction system</keyword>
<dbReference type="EC" id="2.1.1.37" evidence="7"/>
<dbReference type="NCBIfam" id="TIGR00675">
    <property type="entry name" value="dcm"/>
    <property type="match status" value="1"/>
</dbReference>
<dbReference type="Gene3D" id="3.90.120.10">
    <property type="entry name" value="DNA Methylase, subunit A, domain 2"/>
    <property type="match status" value="1"/>
</dbReference>
<dbReference type="InterPro" id="IPR031303">
    <property type="entry name" value="C5_meth_CS"/>
</dbReference>
<organism evidence="8 9">
    <name type="scientific">Listeria rustica</name>
    <dbReference type="NCBI Taxonomy" id="2713503"/>
    <lineage>
        <taxon>Bacteria</taxon>
        <taxon>Bacillati</taxon>
        <taxon>Bacillota</taxon>
        <taxon>Bacilli</taxon>
        <taxon>Bacillales</taxon>
        <taxon>Listeriaceae</taxon>
        <taxon>Listeria</taxon>
    </lineage>
</organism>
<dbReference type="InterPro" id="IPR001525">
    <property type="entry name" value="C5_MeTfrase"/>
</dbReference>
<dbReference type="Pfam" id="PF00145">
    <property type="entry name" value="DNA_methylase"/>
    <property type="match status" value="1"/>
</dbReference>
<dbReference type="Proteomes" id="UP000548787">
    <property type="component" value="Unassembled WGS sequence"/>
</dbReference>
<dbReference type="PANTHER" id="PTHR46098:SF1">
    <property type="entry name" value="TRNA (CYTOSINE(38)-C(5))-METHYLTRANSFERASE"/>
    <property type="match status" value="1"/>
</dbReference>
<dbReference type="InterPro" id="IPR050750">
    <property type="entry name" value="C5-MTase"/>
</dbReference>
<dbReference type="PROSITE" id="PS00095">
    <property type="entry name" value="C5_MTASE_2"/>
    <property type="match status" value="1"/>
</dbReference>
<dbReference type="EMBL" id="JABJVM010000020">
    <property type="protein sequence ID" value="MBA3927532.1"/>
    <property type="molecule type" value="Genomic_DNA"/>
</dbReference>
<sequence length="325" mass="36910">MKALSLFAGVGGIDLGFEQAGGEVIWANEIDEKASITYKQNFKSHLEVKDIAKVDTQMLPNFDVLLAGFPCQAFSIAGYRKGFEDERGNLFFEVDRIIKDKQPPVVFLENVKNLVSHDNGNTFRVIKEALEAHGYHVKHSVLNAKEYGNIPQNRERIYIVGFLDKEAYKNFNFPDPVELKKKLSDVIDFAKKVDDKYYYSADKYSFYDLLEESVVSQSSIYQWRRQYVRENKSGVCPTLTANMGTGGHNVPLILSNHGIRKLTPRECFNLMGYPKNYKLPDVAQSHLYKQAGNSVVVPVIKQVMIEVFDAIDEASKYQNNIAQAQ</sequence>
<evidence type="ECO:0000256" key="1">
    <source>
        <dbReference type="ARBA" id="ARBA00022603"/>
    </source>
</evidence>
<keyword evidence="2 5" id="KW-0808">Transferase</keyword>
<dbReference type="PRINTS" id="PR00105">
    <property type="entry name" value="C5METTRFRASE"/>
</dbReference>
<dbReference type="Gene3D" id="3.40.50.150">
    <property type="entry name" value="Vaccinia Virus protein VP39"/>
    <property type="match status" value="1"/>
</dbReference>
<dbReference type="RefSeq" id="WP_181677616.1">
    <property type="nucleotide sequence ID" value="NZ_JABJVM010000020.1"/>
</dbReference>